<proteinExistence type="predicted"/>
<dbReference type="InterPro" id="IPR050706">
    <property type="entry name" value="Cyclic-di-GMP_PDE-like"/>
</dbReference>
<feature type="transmembrane region" description="Helical" evidence="1">
    <location>
        <begin position="121"/>
        <end position="138"/>
    </location>
</feature>
<dbReference type="PANTHER" id="PTHR33121">
    <property type="entry name" value="CYCLIC DI-GMP PHOSPHODIESTERASE PDEF"/>
    <property type="match status" value="1"/>
</dbReference>
<dbReference type="AlphaFoldDB" id="A0A117UYH1"/>
<dbReference type="InterPro" id="IPR029787">
    <property type="entry name" value="Nucleotide_cyclase"/>
</dbReference>
<comment type="caution">
    <text evidence="4">The sequence shown here is derived from an EMBL/GenBank/DDBJ whole genome shotgun (WGS) entry which is preliminary data.</text>
</comment>
<dbReference type="Pfam" id="PF00563">
    <property type="entry name" value="EAL"/>
    <property type="match status" value="1"/>
</dbReference>
<dbReference type="Proteomes" id="UP000058012">
    <property type="component" value="Unassembled WGS sequence"/>
</dbReference>
<dbReference type="NCBIfam" id="TIGR00254">
    <property type="entry name" value="GGDEF"/>
    <property type="match status" value="1"/>
</dbReference>
<dbReference type="InterPro" id="IPR035919">
    <property type="entry name" value="EAL_sf"/>
</dbReference>
<dbReference type="SUPFAM" id="SSF141868">
    <property type="entry name" value="EAL domain-like"/>
    <property type="match status" value="1"/>
</dbReference>
<keyword evidence="1" id="KW-0812">Transmembrane</keyword>
<dbReference type="SMART" id="SM00052">
    <property type="entry name" value="EAL"/>
    <property type="match status" value="1"/>
</dbReference>
<dbReference type="CDD" id="cd01948">
    <property type="entry name" value="EAL"/>
    <property type="match status" value="1"/>
</dbReference>
<evidence type="ECO:0000313" key="4">
    <source>
        <dbReference type="EMBL" id="KUR73169.1"/>
    </source>
</evidence>
<dbReference type="CDD" id="cd01949">
    <property type="entry name" value="GGDEF"/>
    <property type="match status" value="1"/>
</dbReference>
<dbReference type="SMART" id="SM00267">
    <property type="entry name" value="GGDEF"/>
    <property type="match status" value="1"/>
</dbReference>
<dbReference type="Gene3D" id="3.20.20.450">
    <property type="entry name" value="EAL domain"/>
    <property type="match status" value="1"/>
</dbReference>
<dbReference type="STRING" id="1117702.AQZ52_04760"/>
<feature type="transmembrane region" description="Helical" evidence="1">
    <location>
        <begin position="97"/>
        <end position="114"/>
    </location>
</feature>
<dbReference type="Pfam" id="PF00990">
    <property type="entry name" value="GGDEF"/>
    <property type="match status" value="1"/>
</dbReference>
<reference evidence="4 5" key="1">
    <citation type="submission" date="2015-10" db="EMBL/GenBank/DDBJ databases">
        <title>Draft genome sequence of Novosphingobium fuchskuhlense DSM 25065 isolated from a surface water sample of the southwest basin of Lake Grosse Fuchskuhle.</title>
        <authorList>
            <person name="Ruckert C."/>
            <person name="Winkler A."/>
            <person name="Glaeser J."/>
            <person name="Grossart H.-P."/>
            <person name="Kalinowski J."/>
            <person name="Glaeser S."/>
        </authorList>
    </citation>
    <scope>NUCLEOTIDE SEQUENCE [LARGE SCALE GENOMIC DNA]</scope>
    <source>
        <strain evidence="4 5">FNE08-7</strain>
    </source>
</reference>
<keyword evidence="1" id="KW-0472">Membrane</keyword>
<dbReference type="Gene3D" id="3.30.70.270">
    <property type="match status" value="1"/>
</dbReference>
<feature type="transmembrane region" description="Helical" evidence="1">
    <location>
        <begin position="68"/>
        <end position="85"/>
    </location>
</feature>
<evidence type="ECO:0000313" key="5">
    <source>
        <dbReference type="Proteomes" id="UP000058012"/>
    </source>
</evidence>
<dbReference type="PROSITE" id="PS50887">
    <property type="entry name" value="GGDEF"/>
    <property type="match status" value="1"/>
</dbReference>
<sequence length="614" mass="67314">MPPMYLILTMNAAALAYTHHVSAPRWLSVELPVILIGACLIRLMHWLQPVDEGAVTLESARRILRRTEIMATLLSVLFVTWALALDQYGTGDQHGHVTVFVAITVMGCIFCLTYLPRAAHLVCYTVLGVFLTYCLARGTVTMGSMALNILMVGVVVLKVLRDSFGSFTALEDSRAALQHERAQAQHLAEENARLAHSDPLTGLPNRRYFFARLDALLARGEPASPFTIGVIDLDRFKPINDVHGHAEGDRLLQVIGERLQTASGPDCVIARLGGDEFGLIIEGSLETAEAKGAWLCERVQQAVPLGDIVVSVGCSGGLAAWPEAGTSAHDLFDRADFALYHAKKARRGGIVRFSSELERIIRSEQALEAALHSADLKRELAMVYQPIMRTRSLTMVGVEALARWESPMIGAVPAELLFSAAERLGMARTVTLAAFDRVLTDFARLPSDQRLSFNLAPTDITDPGTVAALIERIARSGIDAQRLVFEITETSLICDFDAARAALEQLRACGAKIALDDFGTGYSSLSTLHMLPIDIIKIDRSFALRLDDAEGRRLVRAIFNLTRSLNLECVFEGIETEMQLMEATLAGFHYAQGYFIERPVALDVLLERQSSRAA</sequence>
<name>A0A117UYH1_9SPHN</name>
<evidence type="ECO:0000259" key="3">
    <source>
        <dbReference type="PROSITE" id="PS50887"/>
    </source>
</evidence>
<dbReference type="InterPro" id="IPR043128">
    <property type="entry name" value="Rev_trsase/Diguanyl_cyclase"/>
</dbReference>
<evidence type="ECO:0000259" key="2">
    <source>
        <dbReference type="PROSITE" id="PS50883"/>
    </source>
</evidence>
<feature type="domain" description="EAL" evidence="2">
    <location>
        <begin position="364"/>
        <end position="613"/>
    </location>
</feature>
<feature type="domain" description="GGDEF" evidence="3">
    <location>
        <begin position="224"/>
        <end position="355"/>
    </location>
</feature>
<keyword evidence="1" id="KW-1133">Transmembrane helix</keyword>
<dbReference type="GO" id="GO:0071111">
    <property type="term" value="F:cyclic-guanylate-specific phosphodiesterase activity"/>
    <property type="evidence" value="ECO:0007669"/>
    <property type="project" value="InterPro"/>
</dbReference>
<evidence type="ECO:0000256" key="1">
    <source>
        <dbReference type="SAM" id="Phobius"/>
    </source>
</evidence>
<dbReference type="PANTHER" id="PTHR33121:SF71">
    <property type="entry name" value="OXYGEN SENSOR PROTEIN DOSP"/>
    <property type="match status" value="1"/>
</dbReference>
<dbReference type="EMBL" id="LLZS01000003">
    <property type="protein sequence ID" value="KUR73169.1"/>
    <property type="molecule type" value="Genomic_DNA"/>
</dbReference>
<gene>
    <name evidence="4" type="ORF">AQZ52_04760</name>
</gene>
<keyword evidence="5" id="KW-1185">Reference proteome</keyword>
<dbReference type="InterPro" id="IPR001633">
    <property type="entry name" value="EAL_dom"/>
</dbReference>
<dbReference type="PROSITE" id="PS50883">
    <property type="entry name" value="EAL"/>
    <property type="match status" value="1"/>
</dbReference>
<protein>
    <submittedName>
        <fullName evidence="4">Diguanylate cyclase</fullName>
    </submittedName>
</protein>
<dbReference type="InterPro" id="IPR000160">
    <property type="entry name" value="GGDEF_dom"/>
</dbReference>
<dbReference type="SUPFAM" id="SSF55073">
    <property type="entry name" value="Nucleotide cyclase"/>
    <property type="match status" value="1"/>
</dbReference>
<organism evidence="4 5">
    <name type="scientific">Novosphingobium fuchskuhlense</name>
    <dbReference type="NCBI Taxonomy" id="1117702"/>
    <lineage>
        <taxon>Bacteria</taxon>
        <taxon>Pseudomonadati</taxon>
        <taxon>Pseudomonadota</taxon>
        <taxon>Alphaproteobacteria</taxon>
        <taxon>Sphingomonadales</taxon>
        <taxon>Sphingomonadaceae</taxon>
        <taxon>Novosphingobium</taxon>
    </lineage>
</organism>
<accession>A0A117UYH1</accession>